<evidence type="ECO:0000256" key="1">
    <source>
        <dbReference type="SAM" id="Phobius"/>
    </source>
</evidence>
<keyword evidence="1" id="KW-0812">Transmembrane</keyword>
<name>A0ABW1NWA2_9ACTN</name>
<evidence type="ECO:0000313" key="4">
    <source>
        <dbReference type="Proteomes" id="UP001596137"/>
    </source>
</evidence>
<sequence length="400" mass="44781">MPSPALLKTATSDGVRESMHERLPRGLAVPLTLLTGRPHAGQRPLRLTPGGHLLGALASILTGLAAGGAALAAGGWWLALLVPGWGATLHGARNLRMMIYHQCAHRNMWGNRRADALLGRLIAGLLLVQDFERYSAEHVVDHHAVHHMTLRDPTVQAFLLTLRLRPGMTRRGMWRRVVTTVLSPRFHLRFLLARIRSYFHAAGAGVRAWTAAWLLGVAALAAWLDGWVFLLVAWVLPMTVFYQVSNTLRLCVKHTFPGRGQTVRRGREYFAGLTNAVFLGEPVPSRGLRGAARPLAWARWWLRMALVHFPARYLVLTGDTVCHDFHHRYPMSRQWAGYLFAREADHAAGTPGWPPYRQVWGLVPAIDLVFASLRDADPAEYHPDRLAEVNYRELFTAFDD</sequence>
<keyword evidence="1" id="KW-0472">Membrane</keyword>
<dbReference type="InterPro" id="IPR005804">
    <property type="entry name" value="FA_desaturase_dom"/>
</dbReference>
<accession>A0ABW1NWA2</accession>
<reference evidence="4" key="1">
    <citation type="journal article" date="2019" name="Int. J. Syst. Evol. Microbiol.">
        <title>The Global Catalogue of Microorganisms (GCM) 10K type strain sequencing project: providing services to taxonomists for standard genome sequencing and annotation.</title>
        <authorList>
            <consortium name="The Broad Institute Genomics Platform"/>
            <consortium name="The Broad Institute Genome Sequencing Center for Infectious Disease"/>
            <person name="Wu L."/>
            <person name="Ma J."/>
        </authorList>
    </citation>
    <scope>NUCLEOTIDE SEQUENCE [LARGE SCALE GENOMIC DNA]</scope>
    <source>
        <strain evidence="4">JCM 30346</strain>
    </source>
</reference>
<keyword evidence="3" id="KW-0560">Oxidoreductase</keyword>
<organism evidence="3 4">
    <name type="scientific">Sphaerisporangium aureirubrum</name>
    <dbReference type="NCBI Taxonomy" id="1544736"/>
    <lineage>
        <taxon>Bacteria</taxon>
        <taxon>Bacillati</taxon>
        <taxon>Actinomycetota</taxon>
        <taxon>Actinomycetes</taxon>
        <taxon>Streptosporangiales</taxon>
        <taxon>Streptosporangiaceae</taxon>
        <taxon>Sphaerisporangium</taxon>
    </lineage>
</organism>
<keyword evidence="4" id="KW-1185">Reference proteome</keyword>
<protein>
    <submittedName>
        <fullName evidence="3">Fatty acid desaturase</fullName>
        <ecNumber evidence="3">1.14.19.-</ecNumber>
    </submittedName>
</protein>
<evidence type="ECO:0000313" key="3">
    <source>
        <dbReference type="EMBL" id="MFC6086607.1"/>
    </source>
</evidence>
<dbReference type="EMBL" id="JBHSRF010000094">
    <property type="protein sequence ID" value="MFC6086607.1"/>
    <property type="molecule type" value="Genomic_DNA"/>
</dbReference>
<dbReference type="Pfam" id="PF00487">
    <property type="entry name" value="FA_desaturase"/>
    <property type="match status" value="1"/>
</dbReference>
<dbReference type="EC" id="1.14.19.-" evidence="3"/>
<dbReference type="RefSeq" id="WP_380761972.1">
    <property type="nucleotide sequence ID" value="NZ_JBHSRF010000094.1"/>
</dbReference>
<feature type="transmembrane region" description="Helical" evidence="1">
    <location>
        <begin position="76"/>
        <end position="92"/>
    </location>
</feature>
<feature type="domain" description="Fatty acid desaturase" evidence="2">
    <location>
        <begin position="83"/>
        <end position="260"/>
    </location>
</feature>
<evidence type="ECO:0000259" key="2">
    <source>
        <dbReference type="Pfam" id="PF00487"/>
    </source>
</evidence>
<dbReference type="Proteomes" id="UP001596137">
    <property type="component" value="Unassembled WGS sequence"/>
</dbReference>
<gene>
    <name evidence="3" type="ORF">ACFP1K_35940</name>
</gene>
<proteinExistence type="predicted"/>
<keyword evidence="1" id="KW-1133">Transmembrane helix</keyword>
<dbReference type="GO" id="GO:0016491">
    <property type="term" value="F:oxidoreductase activity"/>
    <property type="evidence" value="ECO:0007669"/>
    <property type="project" value="UniProtKB-KW"/>
</dbReference>
<comment type="caution">
    <text evidence="3">The sequence shown here is derived from an EMBL/GenBank/DDBJ whole genome shotgun (WGS) entry which is preliminary data.</text>
</comment>